<gene>
    <name evidence="2" type="ORF">COO09_13925</name>
</gene>
<feature type="chain" id="PRO_5012494917" description="Lipoprotein" evidence="1">
    <location>
        <begin position="21"/>
        <end position="213"/>
    </location>
</feature>
<sequence length="213" mass="22865">MLRIASALCVAFLVSGCAGVINSIADRPVTSDKYVSGRDSNKTQKVSGERRLIRVLEKVTYDNKDGQYVLKDGRPVPKYSQWVVCIEAHADAISARSSATAVTLAGKGAVQDAVTSGLLQTFTRTQASDVIRRLAWEACMAHANGIFSEADYREQLIKIIDNSFILLARLPNDPPPKVENKLIVGSSTTNQNAATLPLIPSTATPVIPGTAKP</sequence>
<comment type="caution">
    <text evidence="2">The sequence shown here is derived from an EMBL/GenBank/DDBJ whole genome shotgun (WGS) entry which is preliminary data.</text>
</comment>
<organism evidence="2 3">
    <name type="scientific">Rhizorhabdus dicambivorans</name>
    <dbReference type="NCBI Taxonomy" id="1850238"/>
    <lineage>
        <taxon>Bacteria</taxon>
        <taxon>Pseudomonadati</taxon>
        <taxon>Pseudomonadota</taxon>
        <taxon>Alphaproteobacteria</taxon>
        <taxon>Sphingomonadales</taxon>
        <taxon>Sphingomonadaceae</taxon>
        <taxon>Rhizorhabdus</taxon>
    </lineage>
</organism>
<dbReference type="PROSITE" id="PS51257">
    <property type="entry name" value="PROKAR_LIPOPROTEIN"/>
    <property type="match status" value="1"/>
</dbReference>
<protein>
    <recommendedName>
        <fullName evidence="4">Lipoprotein</fullName>
    </recommendedName>
</protein>
<accession>A0A2A4FT78</accession>
<dbReference type="AlphaFoldDB" id="A0A2A4FT78"/>
<dbReference type="KEGG" id="rdi:CMV14_08995"/>
<dbReference type="RefSeq" id="WP_096367704.1">
    <property type="nucleotide sequence ID" value="NZ_CP023449.1"/>
</dbReference>
<name>A0A2A4FT78_9SPHN</name>
<dbReference type="EMBL" id="NWUF01000013">
    <property type="protein sequence ID" value="PCE41613.1"/>
    <property type="molecule type" value="Genomic_DNA"/>
</dbReference>
<keyword evidence="3" id="KW-1185">Reference proteome</keyword>
<keyword evidence="1" id="KW-0732">Signal</keyword>
<evidence type="ECO:0000256" key="1">
    <source>
        <dbReference type="SAM" id="SignalP"/>
    </source>
</evidence>
<feature type="signal peptide" evidence="1">
    <location>
        <begin position="1"/>
        <end position="20"/>
    </location>
</feature>
<evidence type="ECO:0000313" key="2">
    <source>
        <dbReference type="EMBL" id="PCE41613.1"/>
    </source>
</evidence>
<dbReference type="Proteomes" id="UP000218934">
    <property type="component" value="Unassembled WGS sequence"/>
</dbReference>
<reference evidence="2 3" key="1">
    <citation type="submission" date="2017-09" db="EMBL/GenBank/DDBJ databases">
        <title>The Catabolism of 3,6-Dichlorosalicylic acid is Initiated by the Cytochrome P450 Monooxygenase DsmABC in Rhizorhabdus dicambivorans Ndbn-20.</title>
        <authorList>
            <person name="Na L."/>
        </authorList>
    </citation>
    <scope>NUCLEOTIDE SEQUENCE [LARGE SCALE GENOMIC DNA]</scope>
    <source>
        <strain evidence="2 3">Ndbn-20m</strain>
    </source>
</reference>
<evidence type="ECO:0008006" key="4">
    <source>
        <dbReference type="Google" id="ProtNLM"/>
    </source>
</evidence>
<proteinExistence type="predicted"/>
<evidence type="ECO:0000313" key="3">
    <source>
        <dbReference type="Proteomes" id="UP000218934"/>
    </source>
</evidence>